<dbReference type="Pfam" id="PF01323">
    <property type="entry name" value="DSBA"/>
    <property type="match status" value="1"/>
</dbReference>
<dbReference type="GO" id="GO:0016491">
    <property type="term" value="F:oxidoreductase activity"/>
    <property type="evidence" value="ECO:0007669"/>
    <property type="project" value="InterPro"/>
</dbReference>
<dbReference type="AlphaFoldDB" id="A0A937L5I0"/>
<dbReference type="InterPro" id="IPR001853">
    <property type="entry name" value="DSBA-like_thioredoxin_dom"/>
</dbReference>
<comment type="caution">
    <text evidence="2">The sequence shown here is derived from an EMBL/GenBank/DDBJ whole genome shotgun (WGS) entry which is preliminary data.</text>
</comment>
<reference evidence="2" key="1">
    <citation type="submission" date="2020-10" db="EMBL/GenBank/DDBJ databases">
        <title>Microbiome of the Black Sea water column analyzed by genome centric metagenomics.</title>
        <authorList>
            <person name="Cabello-Yeves P.J."/>
            <person name="Callieri C."/>
            <person name="Picazo A."/>
            <person name="Mehrshad M."/>
            <person name="Haro-Moreno J.M."/>
            <person name="Roda-Garcia J."/>
            <person name="Dzembekova N."/>
            <person name="Slabakova V."/>
            <person name="Slabakova N."/>
            <person name="Moncheva S."/>
            <person name="Rodriguez-Valera F."/>
        </authorList>
    </citation>
    <scope>NUCLEOTIDE SEQUENCE</scope>
    <source>
        <strain evidence="2">BS307-5m-G5</strain>
    </source>
</reference>
<proteinExistence type="predicted"/>
<organism evidence="2 3">
    <name type="scientific">PS1 clade bacterium</name>
    <dbReference type="NCBI Taxonomy" id="2175152"/>
    <lineage>
        <taxon>Bacteria</taxon>
        <taxon>Pseudomonadati</taxon>
        <taxon>Pseudomonadota</taxon>
        <taxon>Alphaproteobacteria</taxon>
        <taxon>PS1 clade</taxon>
    </lineage>
</organism>
<protein>
    <submittedName>
        <fullName evidence="2">DsbA family oxidoreductase</fullName>
    </submittedName>
</protein>
<dbReference type="PANTHER" id="PTHR13887">
    <property type="entry name" value="GLUTATHIONE S-TRANSFERASE KAPPA"/>
    <property type="match status" value="1"/>
</dbReference>
<accession>A0A937L5I0</accession>
<name>A0A937L5I0_9PROT</name>
<gene>
    <name evidence="2" type="ORF">ISQ19_04415</name>
</gene>
<dbReference type="SUPFAM" id="SSF52833">
    <property type="entry name" value="Thioredoxin-like"/>
    <property type="match status" value="1"/>
</dbReference>
<evidence type="ECO:0000259" key="1">
    <source>
        <dbReference type="Pfam" id="PF01323"/>
    </source>
</evidence>
<feature type="domain" description="DSBA-like thioredoxin" evidence="1">
    <location>
        <begin position="14"/>
        <end position="212"/>
    </location>
</feature>
<evidence type="ECO:0000313" key="3">
    <source>
        <dbReference type="Proteomes" id="UP000785783"/>
    </source>
</evidence>
<evidence type="ECO:0000313" key="2">
    <source>
        <dbReference type="EMBL" id="MBL6761922.1"/>
    </source>
</evidence>
<dbReference type="Gene3D" id="3.40.30.10">
    <property type="entry name" value="Glutaredoxin"/>
    <property type="match status" value="1"/>
</dbReference>
<dbReference type="Proteomes" id="UP000785783">
    <property type="component" value="Unassembled WGS sequence"/>
</dbReference>
<sequence>MTQTPSENLPVLQLDVISDVICPWCFIGKRKLDAALETLEDVRVNLMWRPYQLYPETPMEGADLTAKMKQRYGEDGAKQMRENIKAAAVGTNINFAFENIKITPNTMNAHRLIRWAASTGQQHAIAEALFSGHFEQGRNIGDVAVLLEIAGQHGMDVPLLAELFASDNDIDATRSDDAAARDLGVHGVPAFLAGGKFLLMGAQEPEYLHRFIAKARDRLAVQ</sequence>
<dbReference type="EMBL" id="JADHOK010000049">
    <property type="protein sequence ID" value="MBL6761922.1"/>
    <property type="molecule type" value="Genomic_DNA"/>
</dbReference>
<dbReference type="CDD" id="cd03024">
    <property type="entry name" value="DsbA_FrnE"/>
    <property type="match status" value="1"/>
</dbReference>
<dbReference type="PANTHER" id="PTHR13887:SF41">
    <property type="entry name" value="THIOREDOXIN SUPERFAMILY PROTEIN"/>
    <property type="match status" value="1"/>
</dbReference>
<dbReference type="InterPro" id="IPR036249">
    <property type="entry name" value="Thioredoxin-like_sf"/>
</dbReference>